<feature type="region of interest" description="Disordered" evidence="4">
    <location>
        <begin position="911"/>
        <end position="930"/>
    </location>
</feature>
<proteinExistence type="predicted"/>
<feature type="compositionally biased region" description="Polar residues" evidence="4">
    <location>
        <begin position="313"/>
        <end position="330"/>
    </location>
</feature>
<protein>
    <recommendedName>
        <fullName evidence="8">CAP-Gly domain-containing protein</fullName>
    </recommendedName>
</protein>
<dbReference type="Gene3D" id="2.30.30.190">
    <property type="entry name" value="CAP Gly-rich-like domain"/>
    <property type="match status" value="1"/>
</dbReference>
<feature type="compositionally biased region" description="Low complexity" evidence="4">
    <location>
        <begin position="1075"/>
        <end position="1085"/>
    </location>
</feature>
<feature type="domain" description="CAP-Gly" evidence="6">
    <location>
        <begin position="153"/>
        <end position="198"/>
    </location>
</feature>
<feature type="compositionally biased region" description="Low complexity" evidence="4">
    <location>
        <begin position="344"/>
        <end position="366"/>
    </location>
</feature>
<keyword evidence="2" id="KW-0862">Zinc</keyword>
<feature type="compositionally biased region" description="Low complexity" evidence="4">
    <location>
        <begin position="110"/>
        <end position="129"/>
    </location>
</feature>
<comment type="caution">
    <text evidence="7">The sequence shown here is derived from an EMBL/GenBank/DDBJ whole genome shotgun (WGS) entry which is preliminary data.</text>
</comment>
<evidence type="ECO:0000259" key="6">
    <source>
        <dbReference type="PROSITE" id="PS50245"/>
    </source>
</evidence>
<evidence type="ECO:0000256" key="4">
    <source>
        <dbReference type="SAM" id="MobiDB-lite"/>
    </source>
</evidence>
<feature type="compositionally biased region" description="Polar residues" evidence="4">
    <location>
        <begin position="914"/>
        <end position="926"/>
    </location>
</feature>
<dbReference type="GO" id="GO:0003676">
    <property type="term" value="F:nucleic acid binding"/>
    <property type="evidence" value="ECO:0007669"/>
    <property type="project" value="InterPro"/>
</dbReference>
<evidence type="ECO:0000256" key="1">
    <source>
        <dbReference type="ARBA" id="ARBA00022664"/>
    </source>
</evidence>
<dbReference type="AlphaFoldDB" id="A0A8H8CP97"/>
<dbReference type="PROSITE" id="PS00845">
    <property type="entry name" value="CAP_GLY_1"/>
    <property type="match status" value="1"/>
</dbReference>
<dbReference type="InterPro" id="IPR001878">
    <property type="entry name" value="Znf_CCHC"/>
</dbReference>
<dbReference type="InterPro" id="IPR036859">
    <property type="entry name" value="CAP-Gly_dom_sf"/>
</dbReference>
<dbReference type="PANTHER" id="PTHR43049">
    <property type="entry name" value="EARLY ENDOSOME ANTIGEN"/>
    <property type="match status" value="1"/>
</dbReference>
<evidence type="ECO:0000313" key="7">
    <source>
        <dbReference type="EMBL" id="KAG5172746.1"/>
    </source>
</evidence>
<evidence type="ECO:0000259" key="5">
    <source>
        <dbReference type="PROSITE" id="PS50158"/>
    </source>
</evidence>
<feature type="region of interest" description="Disordered" evidence="4">
    <location>
        <begin position="207"/>
        <end position="460"/>
    </location>
</feature>
<evidence type="ECO:0000256" key="2">
    <source>
        <dbReference type="PROSITE-ProRule" id="PRU00047"/>
    </source>
</evidence>
<feature type="compositionally biased region" description="Polar residues" evidence="4">
    <location>
        <begin position="245"/>
        <end position="293"/>
    </location>
</feature>
<keyword evidence="3" id="KW-0175">Coiled coil</keyword>
<dbReference type="PROSITE" id="PS50158">
    <property type="entry name" value="ZF_CCHC"/>
    <property type="match status" value="1"/>
</dbReference>
<dbReference type="SUPFAM" id="SSF74924">
    <property type="entry name" value="Cap-Gly domain"/>
    <property type="match status" value="1"/>
</dbReference>
<feature type="compositionally biased region" description="Low complexity" evidence="4">
    <location>
        <begin position="439"/>
        <end position="460"/>
    </location>
</feature>
<reference evidence="7" key="1">
    <citation type="submission" date="2021-02" db="EMBL/GenBank/DDBJ databases">
        <title>Psilocybe cubensis genome.</title>
        <authorList>
            <person name="Mckernan K.J."/>
            <person name="Crawford S."/>
            <person name="Trippe A."/>
            <person name="Kane L.T."/>
            <person name="Mclaughlin S."/>
        </authorList>
    </citation>
    <scope>NUCLEOTIDE SEQUENCE [LARGE SCALE GENOMIC DNA]</scope>
    <source>
        <strain evidence="7">MGC-MH-2018</strain>
    </source>
</reference>
<feature type="coiled-coil region" evidence="3">
    <location>
        <begin position="528"/>
        <end position="633"/>
    </location>
</feature>
<keyword evidence="2" id="KW-0863">Zinc-finger</keyword>
<dbReference type="GO" id="GO:0008270">
    <property type="term" value="F:zinc ion binding"/>
    <property type="evidence" value="ECO:0007669"/>
    <property type="project" value="UniProtKB-KW"/>
</dbReference>
<keyword evidence="1" id="KW-0507">mRNA processing</keyword>
<dbReference type="PROSITE" id="PS50245">
    <property type="entry name" value="CAP_GLY_2"/>
    <property type="match status" value="1"/>
</dbReference>
<feature type="region of interest" description="Disordered" evidence="4">
    <location>
        <begin position="1055"/>
        <end position="1088"/>
    </location>
</feature>
<feature type="coiled-coil region" evidence="3">
    <location>
        <begin position="683"/>
        <end position="892"/>
    </location>
</feature>
<dbReference type="InterPro" id="IPR036875">
    <property type="entry name" value="Znf_CCHC_sf"/>
</dbReference>
<dbReference type="SMART" id="SM01052">
    <property type="entry name" value="CAP_GLY"/>
    <property type="match status" value="1"/>
</dbReference>
<feature type="compositionally biased region" description="Polar residues" evidence="4">
    <location>
        <begin position="226"/>
        <end position="238"/>
    </location>
</feature>
<keyword evidence="2" id="KW-0479">Metal-binding</keyword>
<dbReference type="PANTHER" id="PTHR43049:SF1">
    <property type="entry name" value="EARLY ENDOSOME ANTIGEN"/>
    <property type="match status" value="1"/>
</dbReference>
<feature type="domain" description="CCHC-type" evidence="5">
    <location>
        <begin position="1122"/>
        <end position="1136"/>
    </location>
</feature>
<evidence type="ECO:0008006" key="8">
    <source>
        <dbReference type="Google" id="ProtNLM"/>
    </source>
</evidence>
<dbReference type="InterPro" id="IPR000938">
    <property type="entry name" value="CAP-Gly_domain"/>
</dbReference>
<feature type="region of interest" description="Disordered" evidence="4">
    <location>
        <begin position="1"/>
        <end position="132"/>
    </location>
</feature>
<dbReference type="Gene3D" id="4.10.60.10">
    <property type="entry name" value="Zinc finger, CCHC-type"/>
    <property type="match status" value="1"/>
</dbReference>
<feature type="compositionally biased region" description="Polar residues" evidence="4">
    <location>
        <begin position="20"/>
        <end position="43"/>
    </location>
</feature>
<feature type="compositionally biased region" description="Low complexity" evidence="4">
    <location>
        <begin position="63"/>
        <end position="76"/>
    </location>
</feature>
<sequence length="1142" mass="124896">MATPGRPRQSGIPGPGRASSIPTPGRSRSNSNIHQNYDQTQADDITRAFADAIKANDPSMHRNNSLANSISTSSLSPQSGAFSGRRSVAGRPSSSASSSSTKAQDRIKTPISARVSSRPPSRSELSKPPKTFEVGDNVRIESLGFEGKLRYIGDIEGKPGLWAGVELSGGFSGKGKNNGSVDGKQYFNCPAKCGVFVATTKLSAPTVGPGAIQRPPSVASSRGGMKSSTVNSGRTTPSFVGMRTPSASFSNGRVTPSTGGRITPSDSSGRITPNSSLPGLSQQRLFKTPSSKPKTVAPLSEKITAGSRASKYMTMTAQQLNSRSKTSPETSTRKSESSGISLNSPTMSRTLSSPSRSSGSPFSTPRAGSIRSSNAGGSPTSLSARNRTSMNTPRARIPSGVAMPPPPSPKALPLHHLQTGVNRSSPPQSRNDLLIQEKSTSSVSPFSSSSRPSSSTSFRSVGTDELAIIEQLQSRLDAAEYENERLRMSSEAAMASSTETEHLRTERDETLVKLEAAQTKILTLGELVKTQATDMEILQDENQRLRQELTTTAEQAEQDISLRRSEAESLGQEMKSLLDKLDEFEALVLQKDEINTTQASNIQDLSAELEKLQADFQEERKELNGQIDELRIAGQETIALYEERLSAANTQRYELEHRISILETSLKAAVSNHAPQEPASAIRSATEIDNETLQEQVQYLQKKSARLEEQLEDTRAALERDMVSYQDKISRIRMEEEQHKRDLNLKEREYEQLLKSEAGARNRVEEIEEALRESTVALESARGEVEALRTEMANLEVLIDDASEGDVSSKLTNFMRKMAADKSKYKQELQLLEKALEDTQAEKELLVNQMSKQIPNPLGNTQNNEDLLGNVNDSLRKQVIELEAKVVGLDQELVSRTAELEVLRKKSNREAALTNGTSETLSSKPEPSSEEVAELQKENLASAQQIKLLESENQLLSAEAEQLRQEIHILEENLDNSLEGDNDGAKAPRPLADQRTRFENDLDQARKRLSEAEMKHARTIHSLNKEISELEALVESKIYREDELEQEIERLKDKLARQKKTSKNNGDPTEARQRLSTASISSAGTGALGGSREEEVCEICERPGHDIFNCSLLKEDKTGVVCEDCESPGHVAADCPHSLDVF</sequence>
<dbReference type="SUPFAM" id="SSF57756">
    <property type="entry name" value="Retrovirus zinc finger-like domains"/>
    <property type="match status" value="1"/>
</dbReference>
<evidence type="ECO:0000256" key="3">
    <source>
        <dbReference type="SAM" id="Coils"/>
    </source>
</evidence>
<dbReference type="Pfam" id="PF01302">
    <property type="entry name" value="CAP_GLY"/>
    <property type="match status" value="1"/>
</dbReference>
<gene>
    <name evidence="7" type="ORF">JR316_002249</name>
</gene>
<dbReference type="EMBL" id="JAFIQS010000002">
    <property type="protein sequence ID" value="KAG5172746.1"/>
    <property type="molecule type" value="Genomic_DNA"/>
</dbReference>
<name>A0A8H8CP97_PSICU</name>
<feature type="compositionally biased region" description="Low complexity" evidence="4">
    <location>
        <begin position="83"/>
        <end position="100"/>
    </location>
</feature>
<feature type="compositionally biased region" description="Polar residues" evidence="4">
    <location>
        <begin position="419"/>
        <end position="431"/>
    </location>
</feature>
<feature type="compositionally biased region" description="Polar residues" evidence="4">
    <location>
        <begin position="370"/>
        <end position="392"/>
    </location>
</feature>
<organism evidence="7">
    <name type="scientific">Psilocybe cubensis</name>
    <name type="common">Psychedelic mushroom</name>
    <name type="synonym">Stropharia cubensis</name>
    <dbReference type="NCBI Taxonomy" id="181762"/>
    <lineage>
        <taxon>Eukaryota</taxon>
        <taxon>Fungi</taxon>
        <taxon>Dikarya</taxon>
        <taxon>Basidiomycota</taxon>
        <taxon>Agaricomycotina</taxon>
        <taxon>Agaricomycetes</taxon>
        <taxon>Agaricomycetidae</taxon>
        <taxon>Agaricales</taxon>
        <taxon>Agaricineae</taxon>
        <taxon>Strophariaceae</taxon>
        <taxon>Psilocybe</taxon>
    </lineage>
</organism>
<dbReference type="GO" id="GO:0006397">
    <property type="term" value="P:mRNA processing"/>
    <property type="evidence" value="ECO:0007669"/>
    <property type="project" value="UniProtKB-KW"/>
</dbReference>
<accession>A0A8H8CP97</accession>